<evidence type="ECO:0000313" key="8">
    <source>
        <dbReference type="EMBL" id="CAB4883460.1"/>
    </source>
</evidence>
<dbReference type="AlphaFoldDB" id="A0A6J7RKQ9"/>
<protein>
    <submittedName>
        <fullName evidence="9">Unannotated protein</fullName>
    </submittedName>
</protein>
<dbReference type="HAMAP" id="MF_00073">
    <property type="entry name" value="NusB"/>
    <property type="match status" value="1"/>
</dbReference>
<dbReference type="Gene3D" id="1.10.940.10">
    <property type="entry name" value="NusB-like"/>
    <property type="match status" value="1"/>
</dbReference>
<evidence type="ECO:0000256" key="2">
    <source>
        <dbReference type="ARBA" id="ARBA00022814"/>
    </source>
</evidence>
<accession>A0A6J7RKQ9</accession>
<proteinExistence type="inferred from homology"/>
<evidence type="ECO:0000259" key="6">
    <source>
        <dbReference type="Pfam" id="PF01029"/>
    </source>
</evidence>
<sequence>MSISERREARERALSLLYEAAAKQIDPREVLEGLTLPPDPYCALLVTSASEHHDASLALIESTASNWPLDRIGVIDRLVMELALAELLSDDPPPVAVVLDEAVELAKMFSTESSGSFVNGILAAIVATLPPRESLTSSE</sequence>
<dbReference type="PANTHER" id="PTHR11078">
    <property type="entry name" value="N UTILIZATION SUBSTANCE PROTEIN B-RELATED"/>
    <property type="match status" value="1"/>
</dbReference>
<dbReference type="EMBL" id="CAFBLT010000003">
    <property type="protein sequence ID" value="CAB4883460.1"/>
    <property type="molecule type" value="Genomic_DNA"/>
</dbReference>
<dbReference type="EMBL" id="CAFABE010000031">
    <property type="protein sequence ID" value="CAB4826839.1"/>
    <property type="molecule type" value="Genomic_DNA"/>
</dbReference>
<dbReference type="GO" id="GO:0006353">
    <property type="term" value="P:DNA-templated transcription termination"/>
    <property type="evidence" value="ECO:0007669"/>
    <property type="project" value="InterPro"/>
</dbReference>
<dbReference type="NCBIfam" id="TIGR01951">
    <property type="entry name" value="nusB"/>
    <property type="match status" value="1"/>
</dbReference>
<organism evidence="9">
    <name type="scientific">freshwater metagenome</name>
    <dbReference type="NCBI Taxonomy" id="449393"/>
    <lineage>
        <taxon>unclassified sequences</taxon>
        <taxon>metagenomes</taxon>
        <taxon>ecological metagenomes</taxon>
    </lineage>
</organism>
<keyword evidence="3" id="KW-0694">RNA-binding</keyword>
<dbReference type="SUPFAM" id="SSF48013">
    <property type="entry name" value="NusB-like"/>
    <property type="match status" value="1"/>
</dbReference>
<dbReference type="InterPro" id="IPR006027">
    <property type="entry name" value="NusB_RsmB_TIM44"/>
</dbReference>
<dbReference type="GO" id="GO:0003723">
    <property type="term" value="F:RNA binding"/>
    <property type="evidence" value="ECO:0007669"/>
    <property type="project" value="UniProtKB-KW"/>
</dbReference>
<feature type="domain" description="NusB/RsmB/TIM44" evidence="6">
    <location>
        <begin position="8"/>
        <end position="125"/>
    </location>
</feature>
<gene>
    <name evidence="7" type="ORF">UFOPK3164_00816</name>
    <name evidence="8" type="ORF">UFOPK3427_01766</name>
    <name evidence="9" type="ORF">UFOPK4112_01484</name>
</gene>
<keyword evidence="2" id="KW-0889">Transcription antitermination</keyword>
<evidence type="ECO:0000256" key="5">
    <source>
        <dbReference type="ARBA" id="ARBA00023163"/>
    </source>
</evidence>
<reference evidence="9" key="1">
    <citation type="submission" date="2020-05" db="EMBL/GenBank/DDBJ databases">
        <authorList>
            <person name="Chiriac C."/>
            <person name="Salcher M."/>
            <person name="Ghai R."/>
            <person name="Kavagutti S V."/>
        </authorList>
    </citation>
    <scope>NUCLEOTIDE SEQUENCE</scope>
</reference>
<comment type="similarity">
    <text evidence="1">Belongs to the NusB family.</text>
</comment>
<evidence type="ECO:0000313" key="9">
    <source>
        <dbReference type="EMBL" id="CAB5029433.1"/>
    </source>
</evidence>
<dbReference type="GO" id="GO:0031564">
    <property type="term" value="P:transcription antitermination"/>
    <property type="evidence" value="ECO:0007669"/>
    <property type="project" value="UniProtKB-KW"/>
</dbReference>
<evidence type="ECO:0000256" key="3">
    <source>
        <dbReference type="ARBA" id="ARBA00022884"/>
    </source>
</evidence>
<dbReference type="InterPro" id="IPR011605">
    <property type="entry name" value="NusB_fam"/>
</dbReference>
<evidence type="ECO:0000313" key="7">
    <source>
        <dbReference type="EMBL" id="CAB4826839.1"/>
    </source>
</evidence>
<dbReference type="EMBL" id="CAFBPM010000017">
    <property type="protein sequence ID" value="CAB5029433.1"/>
    <property type="molecule type" value="Genomic_DNA"/>
</dbReference>
<evidence type="ECO:0000256" key="4">
    <source>
        <dbReference type="ARBA" id="ARBA00023015"/>
    </source>
</evidence>
<dbReference type="Pfam" id="PF01029">
    <property type="entry name" value="NusB"/>
    <property type="match status" value="1"/>
</dbReference>
<name>A0A6J7RKQ9_9ZZZZ</name>
<dbReference type="GO" id="GO:0005829">
    <property type="term" value="C:cytosol"/>
    <property type="evidence" value="ECO:0007669"/>
    <property type="project" value="TreeGrafter"/>
</dbReference>
<dbReference type="InterPro" id="IPR035926">
    <property type="entry name" value="NusB-like_sf"/>
</dbReference>
<evidence type="ECO:0000256" key="1">
    <source>
        <dbReference type="ARBA" id="ARBA00005952"/>
    </source>
</evidence>
<dbReference type="PANTHER" id="PTHR11078:SF3">
    <property type="entry name" value="ANTITERMINATION NUSB DOMAIN-CONTAINING PROTEIN"/>
    <property type="match status" value="1"/>
</dbReference>
<keyword evidence="4" id="KW-0805">Transcription regulation</keyword>
<keyword evidence="5" id="KW-0804">Transcription</keyword>